<accession>A0A852ZM44</accession>
<organism evidence="2 3">
    <name type="scientific">Actinopolymorpha rutila</name>
    <dbReference type="NCBI Taxonomy" id="446787"/>
    <lineage>
        <taxon>Bacteria</taxon>
        <taxon>Bacillati</taxon>
        <taxon>Actinomycetota</taxon>
        <taxon>Actinomycetes</taxon>
        <taxon>Propionibacteriales</taxon>
        <taxon>Actinopolymorphaceae</taxon>
        <taxon>Actinopolymorpha</taxon>
    </lineage>
</organism>
<keyword evidence="1" id="KW-0472">Membrane</keyword>
<dbReference type="Proteomes" id="UP000579605">
    <property type="component" value="Unassembled WGS sequence"/>
</dbReference>
<feature type="transmembrane region" description="Helical" evidence="1">
    <location>
        <begin position="12"/>
        <end position="35"/>
    </location>
</feature>
<gene>
    <name evidence="2" type="ORF">F4554_005586</name>
</gene>
<keyword evidence="1" id="KW-0812">Transmembrane</keyword>
<evidence type="ECO:0000313" key="3">
    <source>
        <dbReference type="Proteomes" id="UP000579605"/>
    </source>
</evidence>
<keyword evidence="1" id="KW-1133">Transmembrane helix</keyword>
<dbReference type="AlphaFoldDB" id="A0A852ZM44"/>
<dbReference type="RefSeq" id="WP_179790383.1">
    <property type="nucleotide sequence ID" value="NZ_BAAARR010000031.1"/>
</dbReference>
<reference evidence="2 3" key="1">
    <citation type="submission" date="2020-07" db="EMBL/GenBank/DDBJ databases">
        <title>Sequencing the genomes of 1000 actinobacteria strains.</title>
        <authorList>
            <person name="Klenk H.-P."/>
        </authorList>
    </citation>
    <scope>NUCLEOTIDE SEQUENCE [LARGE SCALE GENOMIC DNA]</scope>
    <source>
        <strain evidence="2 3">DSM 18448</strain>
    </source>
</reference>
<comment type="caution">
    <text evidence="2">The sequence shown here is derived from an EMBL/GenBank/DDBJ whole genome shotgun (WGS) entry which is preliminary data.</text>
</comment>
<evidence type="ECO:0000313" key="2">
    <source>
        <dbReference type="EMBL" id="NYH92948.1"/>
    </source>
</evidence>
<proteinExistence type="predicted"/>
<name>A0A852ZM44_9ACTN</name>
<keyword evidence="3" id="KW-1185">Reference proteome</keyword>
<protein>
    <submittedName>
        <fullName evidence="2">Uncharacterized protein</fullName>
    </submittedName>
</protein>
<evidence type="ECO:0000256" key="1">
    <source>
        <dbReference type="SAM" id="Phobius"/>
    </source>
</evidence>
<dbReference type="EMBL" id="JACBZH010000001">
    <property type="protein sequence ID" value="NYH92948.1"/>
    <property type="molecule type" value="Genomic_DNA"/>
</dbReference>
<sequence>MGWFWEMNPAVQAAVLSGVVALGVSVIGLFGAIVAQGRAARKAHAQALDLFRQESRRQRDLAMLAERRQLYGRFLRMARIVPEAKAAAAEAMERQRLADAGSPPPIYQVPPREDDGWQAKIDELLAEHERAREQLVKLVEWEQVQEEIRLLAPYPVLLAARRMVKAFDGDDEDQSRAETDFLMAARQDLGTDVGAGS</sequence>